<dbReference type="AlphaFoldDB" id="A0A439DBJ6"/>
<evidence type="ECO:0000313" key="3">
    <source>
        <dbReference type="EMBL" id="RWA11766.1"/>
    </source>
</evidence>
<feature type="region of interest" description="Disordered" evidence="2">
    <location>
        <begin position="64"/>
        <end position="117"/>
    </location>
</feature>
<feature type="compositionally biased region" description="Basic residues" evidence="2">
    <location>
        <begin position="64"/>
        <end position="74"/>
    </location>
</feature>
<protein>
    <submittedName>
        <fullName evidence="3">Uncharacterized protein</fullName>
    </submittedName>
</protein>
<sequence>MDNTLMQPMNIAELLRLVINKLTHIESELEKAKSRIDIQQKEINSRIRIPCPAEGCLKSFHTNGHRNRHIRSSVKKGPEREPRWKEHEDARGKLKLALKEDTDNESDREDDVLREPQIDPAIPAIPAAAATTAFEDYPASAPATMISGYLPTTPSLSQFLYHPPFTHPPPDWSQ</sequence>
<evidence type="ECO:0000256" key="1">
    <source>
        <dbReference type="SAM" id="Coils"/>
    </source>
</evidence>
<feature type="compositionally biased region" description="Basic and acidic residues" evidence="2">
    <location>
        <begin position="76"/>
        <end position="101"/>
    </location>
</feature>
<keyword evidence="4" id="KW-1185">Reference proteome</keyword>
<feature type="coiled-coil region" evidence="1">
    <location>
        <begin position="15"/>
        <end position="42"/>
    </location>
</feature>
<dbReference type="EMBL" id="RYZI01000070">
    <property type="protein sequence ID" value="RWA11766.1"/>
    <property type="molecule type" value="Genomic_DNA"/>
</dbReference>
<gene>
    <name evidence="3" type="ORF">EKO27_g3337</name>
</gene>
<evidence type="ECO:0000256" key="2">
    <source>
        <dbReference type="SAM" id="MobiDB-lite"/>
    </source>
</evidence>
<accession>A0A439DBJ6</accession>
<dbReference type="Proteomes" id="UP000286045">
    <property type="component" value="Unassembled WGS sequence"/>
</dbReference>
<reference evidence="3 4" key="1">
    <citation type="submission" date="2018-12" db="EMBL/GenBank/DDBJ databases">
        <title>Draft genome sequence of Xylaria grammica IHI A82.</title>
        <authorList>
            <person name="Buettner E."/>
            <person name="Kellner H."/>
        </authorList>
    </citation>
    <scope>NUCLEOTIDE SEQUENCE [LARGE SCALE GENOMIC DNA]</scope>
    <source>
        <strain evidence="3 4">IHI A82</strain>
    </source>
</reference>
<organism evidence="3 4">
    <name type="scientific">Xylaria grammica</name>
    <dbReference type="NCBI Taxonomy" id="363999"/>
    <lineage>
        <taxon>Eukaryota</taxon>
        <taxon>Fungi</taxon>
        <taxon>Dikarya</taxon>
        <taxon>Ascomycota</taxon>
        <taxon>Pezizomycotina</taxon>
        <taxon>Sordariomycetes</taxon>
        <taxon>Xylariomycetidae</taxon>
        <taxon>Xylariales</taxon>
        <taxon>Xylariaceae</taxon>
        <taxon>Xylaria</taxon>
    </lineage>
</organism>
<keyword evidence="1" id="KW-0175">Coiled coil</keyword>
<name>A0A439DBJ6_9PEZI</name>
<proteinExistence type="predicted"/>
<comment type="caution">
    <text evidence="3">The sequence shown here is derived from an EMBL/GenBank/DDBJ whole genome shotgun (WGS) entry which is preliminary data.</text>
</comment>
<evidence type="ECO:0000313" key="4">
    <source>
        <dbReference type="Proteomes" id="UP000286045"/>
    </source>
</evidence>